<dbReference type="EMBL" id="CAEZVK010000006">
    <property type="protein sequence ID" value="CAB4622614.1"/>
    <property type="molecule type" value="Genomic_DNA"/>
</dbReference>
<dbReference type="CDD" id="cd00756">
    <property type="entry name" value="MoaE"/>
    <property type="match status" value="1"/>
</dbReference>
<dbReference type="EMBL" id="CAFBNA010000056">
    <property type="protein sequence ID" value="CAB4933984.1"/>
    <property type="molecule type" value="Genomic_DNA"/>
</dbReference>
<dbReference type="SUPFAM" id="SSF54690">
    <property type="entry name" value="Molybdopterin synthase subunit MoaE"/>
    <property type="match status" value="1"/>
</dbReference>
<sequence>MTLQPPATDDWVALTDQSLEVGLAADWVALPGCGAVVVFSGLVRDHADGSHGVTHIDYEAWAEQVEPRLGVVADQARQRWPELGRIVLWHREGRVLLSESSVVVAVSAPHRGAAFDACEFAIDTLKESVPIWKKEFFDGGSQWARAAQHITDADDRGVLA</sequence>
<protein>
    <submittedName>
        <fullName evidence="1">Unannotated protein</fullName>
    </submittedName>
</protein>
<evidence type="ECO:0000313" key="3">
    <source>
        <dbReference type="EMBL" id="CAB4933984.1"/>
    </source>
</evidence>
<organism evidence="1">
    <name type="scientific">freshwater metagenome</name>
    <dbReference type="NCBI Taxonomy" id="449393"/>
    <lineage>
        <taxon>unclassified sequences</taxon>
        <taxon>metagenomes</taxon>
        <taxon>ecological metagenomes</taxon>
    </lineage>
</organism>
<dbReference type="Pfam" id="PF02391">
    <property type="entry name" value="MoaE"/>
    <property type="match status" value="1"/>
</dbReference>
<dbReference type="PANTHER" id="PTHR23404">
    <property type="entry name" value="MOLYBDOPTERIN SYNTHASE RELATED"/>
    <property type="match status" value="1"/>
</dbReference>
<reference evidence="1" key="1">
    <citation type="submission" date="2020-05" db="EMBL/GenBank/DDBJ databases">
        <authorList>
            <person name="Chiriac C."/>
            <person name="Salcher M."/>
            <person name="Ghai R."/>
            <person name="Kavagutti S V."/>
        </authorList>
    </citation>
    <scope>NUCLEOTIDE SEQUENCE</scope>
</reference>
<dbReference type="EMBL" id="CAEZUO010000003">
    <property type="protein sequence ID" value="CAB4594252.1"/>
    <property type="molecule type" value="Genomic_DNA"/>
</dbReference>
<proteinExistence type="predicted"/>
<dbReference type="Gene3D" id="3.90.1170.40">
    <property type="entry name" value="Molybdopterin biosynthesis MoaE subunit"/>
    <property type="match status" value="1"/>
</dbReference>
<accession>A0A6J6FYX6</accession>
<evidence type="ECO:0000313" key="2">
    <source>
        <dbReference type="EMBL" id="CAB4622614.1"/>
    </source>
</evidence>
<dbReference type="InterPro" id="IPR036563">
    <property type="entry name" value="MoaE_sf"/>
</dbReference>
<dbReference type="AlphaFoldDB" id="A0A6J6FYX6"/>
<gene>
    <name evidence="1" type="ORF">UFOPK1827_00135</name>
    <name evidence="2" type="ORF">UFOPK2000_00157</name>
    <name evidence="3" type="ORF">UFOPK3708_01018</name>
</gene>
<name>A0A6J6FYX6_9ZZZZ</name>
<dbReference type="GO" id="GO:0006777">
    <property type="term" value="P:Mo-molybdopterin cofactor biosynthetic process"/>
    <property type="evidence" value="ECO:0007669"/>
    <property type="project" value="InterPro"/>
</dbReference>
<evidence type="ECO:0000313" key="1">
    <source>
        <dbReference type="EMBL" id="CAB4594252.1"/>
    </source>
</evidence>
<dbReference type="InterPro" id="IPR003448">
    <property type="entry name" value="Mopterin_biosynth_MoaE"/>
</dbReference>